<reference evidence="2 3" key="1">
    <citation type="submission" date="2021-07" db="EMBL/GenBank/DDBJ databases">
        <title>Genome data of Colletotrichum spaethianum.</title>
        <authorList>
            <person name="Utami Y.D."/>
            <person name="Hiruma K."/>
        </authorList>
    </citation>
    <scope>NUCLEOTIDE SEQUENCE [LARGE SCALE GENOMIC DNA]</scope>
    <source>
        <strain evidence="2 3">MAFF 242679</strain>
    </source>
</reference>
<comment type="caution">
    <text evidence="2">The sequence shown here is derived from an EMBL/GenBank/DDBJ whole genome shotgun (WGS) entry which is preliminary data.</text>
</comment>
<protein>
    <submittedName>
        <fullName evidence="2">Uncharacterized protein</fullName>
    </submittedName>
</protein>
<dbReference type="EMBL" id="BPPX01000005">
    <property type="protein sequence ID" value="GJC80120.1"/>
    <property type="molecule type" value="Genomic_DNA"/>
</dbReference>
<organism evidence="2 3">
    <name type="scientific">Colletotrichum liriopes</name>
    <dbReference type="NCBI Taxonomy" id="708192"/>
    <lineage>
        <taxon>Eukaryota</taxon>
        <taxon>Fungi</taxon>
        <taxon>Dikarya</taxon>
        <taxon>Ascomycota</taxon>
        <taxon>Pezizomycotina</taxon>
        <taxon>Sordariomycetes</taxon>
        <taxon>Hypocreomycetidae</taxon>
        <taxon>Glomerellales</taxon>
        <taxon>Glomerellaceae</taxon>
        <taxon>Colletotrichum</taxon>
        <taxon>Colletotrichum spaethianum species complex</taxon>
    </lineage>
</organism>
<dbReference type="AlphaFoldDB" id="A0AA37GFT9"/>
<proteinExistence type="predicted"/>
<accession>A0AA37GFT9</accession>
<evidence type="ECO:0000313" key="2">
    <source>
        <dbReference type="EMBL" id="GJC80120.1"/>
    </source>
</evidence>
<evidence type="ECO:0000256" key="1">
    <source>
        <dbReference type="SAM" id="MobiDB-lite"/>
    </source>
</evidence>
<evidence type="ECO:0000313" key="3">
    <source>
        <dbReference type="Proteomes" id="UP001055172"/>
    </source>
</evidence>
<keyword evidence="3" id="KW-1185">Reference proteome</keyword>
<gene>
    <name evidence="2" type="ORF">ColLi_02958</name>
</gene>
<dbReference type="Proteomes" id="UP001055172">
    <property type="component" value="Unassembled WGS sequence"/>
</dbReference>
<name>A0AA37GFT9_9PEZI</name>
<feature type="region of interest" description="Disordered" evidence="1">
    <location>
        <begin position="1"/>
        <end position="20"/>
    </location>
</feature>
<sequence length="85" mass="9345">MGTRREETPSRGWEGRQNGQKRYLVQEAHQTRLPSPFVITRNTAKVGSANGPRIRRVPGSPSIAGVGLFRAGNLQYGGYGEDNAY</sequence>